<proteinExistence type="predicted"/>
<comment type="caution">
    <text evidence="2">The sequence shown here is derived from an EMBL/GenBank/DDBJ whole genome shotgun (WGS) entry which is preliminary data.</text>
</comment>
<evidence type="ECO:0000256" key="1">
    <source>
        <dbReference type="SAM" id="Phobius"/>
    </source>
</evidence>
<evidence type="ECO:0000313" key="2">
    <source>
        <dbReference type="EMBL" id="MBJ7544703.1"/>
    </source>
</evidence>
<reference evidence="2 3" key="1">
    <citation type="submission" date="2020-12" db="EMBL/GenBank/DDBJ databases">
        <title>Revised draft genomes of Rhodomicrobium vannielii ATCC 17100 and Rhodomicrobium udaipurense JA643.</title>
        <authorList>
            <person name="Conners E.M."/>
            <person name="Davenport E.J."/>
            <person name="Bose A."/>
        </authorList>
    </citation>
    <scope>NUCLEOTIDE SEQUENCE [LARGE SCALE GENOMIC DNA]</scope>
    <source>
        <strain evidence="2 3">JA643</strain>
    </source>
</reference>
<feature type="transmembrane region" description="Helical" evidence="1">
    <location>
        <begin position="22"/>
        <end position="47"/>
    </location>
</feature>
<keyword evidence="1" id="KW-0812">Transmembrane</keyword>
<accession>A0A8I1GH31</accession>
<organism evidence="2 3">
    <name type="scientific">Rhodomicrobium udaipurense</name>
    <dbReference type="NCBI Taxonomy" id="1202716"/>
    <lineage>
        <taxon>Bacteria</taxon>
        <taxon>Pseudomonadati</taxon>
        <taxon>Pseudomonadota</taxon>
        <taxon>Alphaproteobacteria</taxon>
        <taxon>Hyphomicrobiales</taxon>
        <taxon>Hyphomicrobiaceae</taxon>
        <taxon>Rhodomicrobium</taxon>
    </lineage>
</organism>
<name>A0A8I1GH31_9HYPH</name>
<keyword evidence="3" id="KW-1185">Reference proteome</keyword>
<keyword evidence="1" id="KW-1133">Transmembrane helix</keyword>
<keyword evidence="1" id="KW-0472">Membrane</keyword>
<dbReference type="RefSeq" id="WP_037237350.1">
    <property type="nucleotide sequence ID" value="NZ_JAEMUK010000080.1"/>
</dbReference>
<protein>
    <submittedName>
        <fullName evidence="2">Uncharacterized protein</fullName>
    </submittedName>
</protein>
<gene>
    <name evidence="2" type="ORF">JDN41_14205</name>
</gene>
<dbReference type="AlphaFoldDB" id="A0A8I1GH31"/>
<sequence length="111" mass="11904">MQGEIGEQTKPLSARRRRFRRAAIAILVLSVLPMIPVIFAASVAHFAGCRLNESGAHPCIIGGFDAGPVLYTVGMGFFLIALLAMIVGAIAAAIWITAVVFYIARGMFARR</sequence>
<dbReference type="EMBL" id="JAEMUK010000080">
    <property type="protein sequence ID" value="MBJ7544703.1"/>
    <property type="molecule type" value="Genomic_DNA"/>
</dbReference>
<evidence type="ECO:0000313" key="3">
    <source>
        <dbReference type="Proteomes" id="UP000623250"/>
    </source>
</evidence>
<feature type="transmembrane region" description="Helical" evidence="1">
    <location>
        <begin position="77"/>
        <end position="104"/>
    </location>
</feature>
<dbReference type="Proteomes" id="UP000623250">
    <property type="component" value="Unassembled WGS sequence"/>
</dbReference>